<evidence type="ECO:0000256" key="1">
    <source>
        <dbReference type="ARBA" id="ARBA00023002"/>
    </source>
</evidence>
<proteinExistence type="predicted"/>
<dbReference type="OrthoDB" id="9787219at2"/>
<accession>A0A437LHL3</accession>
<evidence type="ECO:0000313" key="4">
    <source>
        <dbReference type="EMBL" id="RVT84889.1"/>
    </source>
</evidence>
<dbReference type="RefSeq" id="WP_127683291.1">
    <property type="nucleotide sequence ID" value="NZ_SACM01000003.1"/>
</dbReference>
<protein>
    <submittedName>
        <fullName evidence="4">Glyoxylate/hydroxypyruvate reductase A</fullName>
    </submittedName>
</protein>
<dbReference type="InterPro" id="IPR006140">
    <property type="entry name" value="D-isomer_DH_NAD-bd"/>
</dbReference>
<dbReference type="Pfam" id="PF02826">
    <property type="entry name" value="2-Hacid_dh_C"/>
    <property type="match status" value="1"/>
</dbReference>
<evidence type="ECO:0000259" key="3">
    <source>
        <dbReference type="Pfam" id="PF02826"/>
    </source>
</evidence>
<dbReference type="PANTHER" id="PTHR43333:SF1">
    <property type="entry name" value="D-ISOMER SPECIFIC 2-HYDROXYACID DEHYDROGENASE NAD-BINDING DOMAIN-CONTAINING PROTEIN"/>
    <property type="match status" value="1"/>
</dbReference>
<dbReference type="Gene3D" id="3.40.50.720">
    <property type="entry name" value="NAD(P)-binding Rossmann-like Domain"/>
    <property type="match status" value="2"/>
</dbReference>
<dbReference type="EMBL" id="SACM01000003">
    <property type="protein sequence ID" value="RVT84889.1"/>
    <property type="molecule type" value="Genomic_DNA"/>
</dbReference>
<comment type="caution">
    <text evidence="4">The sequence shown here is derived from an EMBL/GenBank/DDBJ whole genome shotgun (WGS) entry which is preliminary data.</text>
</comment>
<keyword evidence="1" id="KW-0560">Oxidoreductase</keyword>
<gene>
    <name evidence="4" type="ORF">EOD73_12255</name>
</gene>
<dbReference type="AlphaFoldDB" id="A0A437LHL3"/>
<dbReference type="InterPro" id="IPR029753">
    <property type="entry name" value="D-isomer_DH_CS"/>
</dbReference>
<keyword evidence="5" id="KW-1185">Reference proteome</keyword>
<keyword evidence="4" id="KW-0670">Pyruvate</keyword>
<dbReference type="SUPFAM" id="SSF51735">
    <property type="entry name" value="NAD(P)-binding Rossmann-fold domains"/>
    <property type="match status" value="1"/>
</dbReference>
<organism evidence="4 5">
    <name type="scientific">Inhella crocodyli</name>
    <dbReference type="NCBI Taxonomy" id="2499851"/>
    <lineage>
        <taxon>Bacteria</taxon>
        <taxon>Pseudomonadati</taxon>
        <taxon>Pseudomonadota</taxon>
        <taxon>Betaproteobacteria</taxon>
        <taxon>Burkholderiales</taxon>
        <taxon>Sphaerotilaceae</taxon>
        <taxon>Inhella</taxon>
    </lineage>
</organism>
<dbReference type="CDD" id="cd12164">
    <property type="entry name" value="GDH_like_2"/>
    <property type="match status" value="1"/>
</dbReference>
<dbReference type="InterPro" id="IPR036291">
    <property type="entry name" value="NAD(P)-bd_dom_sf"/>
</dbReference>
<dbReference type="GO" id="GO:0051287">
    <property type="term" value="F:NAD binding"/>
    <property type="evidence" value="ECO:0007669"/>
    <property type="project" value="InterPro"/>
</dbReference>
<evidence type="ECO:0000313" key="5">
    <source>
        <dbReference type="Proteomes" id="UP000288587"/>
    </source>
</evidence>
<dbReference type="Proteomes" id="UP000288587">
    <property type="component" value="Unassembled WGS sequence"/>
</dbReference>
<keyword evidence="2" id="KW-0520">NAD</keyword>
<feature type="domain" description="D-isomer specific 2-hydroxyacid dehydrogenase NAD-binding" evidence="3">
    <location>
        <begin position="104"/>
        <end position="275"/>
    </location>
</feature>
<dbReference type="PANTHER" id="PTHR43333">
    <property type="entry name" value="2-HACID_DH_C DOMAIN-CONTAINING PROTEIN"/>
    <property type="match status" value="1"/>
</dbReference>
<sequence>MSQPPQLTVCLSQGAEDWAAELNLRLAGQVQASAWHDGAPPAELAVLWKPPPAFFAQQTQLKAAFATGAGVDGLLALAPPPGLPLYRLEDAGMGVQMAEYVLHALLRWHRQFDAYAAQAAQGHWQPRAPLRKIDWTVGLLGCGVLAQPLVRALRGLNFPVQAWARRAREGGDLPVFTGEDGLNALLAGSRVVVALLPLTPDTAQLLNAERLARMAPGSYLVNIARGGLVDEAALLAALDRGHLAGAALDVCATEPAGPEHPFWRHPRVQLTPHIAGATLRDEALDQIADKLRAWLRGEPISGRVSLEAGY</sequence>
<name>A0A437LHL3_9BURK</name>
<evidence type="ECO:0000256" key="2">
    <source>
        <dbReference type="ARBA" id="ARBA00023027"/>
    </source>
</evidence>
<reference evidence="4 5" key="1">
    <citation type="submission" date="2019-01" db="EMBL/GenBank/DDBJ databases">
        <authorList>
            <person name="Chen W.-M."/>
        </authorList>
    </citation>
    <scope>NUCLEOTIDE SEQUENCE [LARGE SCALE GENOMIC DNA]</scope>
    <source>
        <strain evidence="4 5">CCP-18</strain>
    </source>
</reference>
<dbReference type="PROSITE" id="PS00671">
    <property type="entry name" value="D_2_HYDROXYACID_DH_3"/>
    <property type="match status" value="1"/>
</dbReference>
<dbReference type="GO" id="GO:0016616">
    <property type="term" value="F:oxidoreductase activity, acting on the CH-OH group of donors, NAD or NADP as acceptor"/>
    <property type="evidence" value="ECO:0007669"/>
    <property type="project" value="UniProtKB-ARBA"/>
</dbReference>